<feature type="region of interest" description="Disordered" evidence="1">
    <location>
        <begin position="118"/>
        <end position="144"/>
    </location>
</feature>
<dbReference type="Proteomes" id="UP001140011">
    <property type="component" value="Unassembled WGS sequence"/>
</dbReference>
<proteinExistence type="predicted"/>
<reference evidence="2" key="1">
    <citation type="submission" date="2022-07" db="EMBL/GenBank/DDBJ databases">
        <title>Phylogenomic reconstructions and comparative analyses of Kickxellomycotina fungi.</title>
        <authorList>
            <person name="Reynolds N.K."/>
            <person name="Stajich J.E."/>
            <person name="Barry K."/>
            <person name="Grigoriev I.V."/>
            <person name="Crous P."/>
            <person name="Smith M.E."/>
        </authorList>
    </citation>
    <scope>NUCLEOTIDE SEQUENCE</scope>
    <source>
        <strain evidence="2">BCRC 34297</strain>
    </source>
</reference>
<dbReference type="AlphaFoldDB" id="A0A9W8GT26"/>
<gene>
    <name evidence="2" type="ORF">GGI19_006976</name>
</gene>
<evidence type="ECO:0000313" key="3">
    <source>
        <dbReference type="Proteomes" id="UP001140011"/>
    </source>
</evidence>
<evidence type="ECO:0000256" key="1">
    <source>
        <dbReference type="SAM" id="MobiDB-lite"/>
    </source>
</evidence>
<organism evidence="2 3">
    <name type="scientific">Coemansia pectinata</name>
    <dbReference type="NCBI Taxonomy" id="1052879"/>
    <lineage>
        <taxon>Eukaryota</taxon>
        <taxon>Fungi</taxon>
        <taxon>Fungi incertae sedis</taxon>
        <taxon>Zoopagomycota</taxon>
        <taxon>Kickxellomycotina</taxon>
        <taxon>Kickxellomycetes</taxon>
        <taxon>Kickxellales</taxon>
        <taxon>Kickxellaceae</taxon>
        <taxon>Coemansia</taxon>
    </lineage>
</organism>
<protein>
    <submittedName>
        <fullName evidence="2">Uncharacterized protein</fullName>
    </submittedName>
</protein>
<feature type="region of interest" description="Disordered" evidence="1">
    <location>
        <begin position="1"/>
        <end position="49"/>
    </location>
</feature>
<comment type="caution">
    <text evidence="2">The sequence shown here is derived from an EMBL/GenBank/DDBJ whole genome shotgun (WGS) entry which is preliminary data.</text>
</comment>
<feature type="compositionally biased region" description="Polar residues" evidence="1">
    <location>
        <begin position="14"/>
        <end position="24"/>
    </location>
</feature>
<accession>A0A9W8GT26</accession>
<feature type="non-terminal residue" evidence="2">
    <location>
        <position position="144"/>
    </location>
</feature>
<evidence type="ECO:0000313" key="2">
    <source>
        <dbReference type="EMBL" id="KAJ2741252.1"/>
    </source>
</evidence>
<name>A0A9W8GT26_9FUNG</name>
<dbReference type="OrthoDB" id="63267at2759"/>
<dbReference type="EMBL" id="JANBUH010002017">
    <property type="protein sequence ID" value="KAJ2741252.1"/>
    <property type="molecule type" value="Genomic_DNA"/>
</dbReference>
<sequence>MELDESCPSDKPSRSVQSPLQLPSMTLLRSDPRVASPRSGSPIHMRRKPSVSAGVLDMLEHQLDDTHIDSDYEDMTCNVQVEVPIIDDFVNDDAVPASARDPTSSSVGSSALLDANLDECDNTANKRGAQPASNQPKVTIEDFT</sequence>
<keyword evidence="3" id="KW-1185">Reference proteome</keyword>